<feature type="active site" description="Nucleophile" evidence="1">
    <location>
        <position position="45"/>
    </location>
</feature>
<gene>
    <name evidence="5" type="ORF">FOY51_21270</name>
</gene>
<dbReference type="GO" id="GO:0016788">
    <property type="term" value="F:hydrolase activity, acting on ester bonds"/>
    <property type="evidence" value="ECO:0007669"/>
    <property type="project" value="InterPro"/>
</dbReference>
<dbReference type="Gene3D" id="3.40.50.1110">
    <property type="entry name" value="SGNH hydrolase"/>
    <property type="match status" value="1"/>
</dbReference>
<dbReference type="AlphaFoldDB" id="A0A5A7S8C6"/>
<protein>
    <submittedName>
        <fullName evidence="5">SGNH/GDSL hydrolase family protein</fullName>
    </submittedName>
</protein>
<keyword evidence="2" id="KW-1015">Disulfide bond</keyword>
<sequence length="309" mass="32583">MKSSRTIRVLAAAASLACAAFMSTAAPASADDAPAGKSLVTIGDSYSTNGNIIYSLGFGYGGDTSCQRSETSWPKQLQHKMNLADNDVEDVACLGASLATPPHYTAEFMAKQAATAGAFGPRTKLVTIQLGQNDIWNSPFPQRALDAEVTCLTNFIQGCGPDAGVTGRAPDARGVSGSQYVNWIKPVVDYVKYYAPQAKIAIVGYPTIAERGNPQWCWDSPVGRITQPAAGAMTEFLDKVDDAQRAAASTLGVNFFDTRAATTGHGTCSPDSWINGYFVPTGEFLGIPFHPTIHGDDVVSGGIKAQFGL</sequence>
<comment type="caution">
    <text evidence="5">The sequence shown here is derived from an EMBL/GenBank/DDBJ whole genome shotgun (WGS) entry which is preliminary data.</text>
</comment>
<dbReference type="CDD" id="cd01823">
    <property type="entry name" value="SEST_like"/>
    <property type="match status" value="1"/>
</dbReference>
<keyword evidence="5" id="KW-0378">Hydrolase</keyword>
<accession>A0A5A7S8C6</accession>
<name>A0A5A7S8C6_9NOCA</name>
<dbReference type="InterPro" id="IPR037460">
    <property type="entry name" value="SEST-like"/>
</dbReference>
<dbReference type="PANTHER" id="PTHR37981">
    <property type="entry name" value="LIPASE 2"/>
    <property type="match status" value="1"/>
</dbReference>
<dbReference type="Pfam" id="PF13472">
    <property type="entry name" value="Lipase_GDSL_2"/>
    <property type="match status" value="1"/>
</dbReference>
<proteinExistence type="predicted"/>
<evidence type="ECO:0000256" key="3">
    <source>
        <dbReference type="SAM" id="SignalP"/>
    </source>
</evidence>
<dbReference type="PANTHER" id="PTHR37981:SF1">
    <property type="entry name" value="SGNH HYDROLASE-TYPE ESTERASE DOMAIN-CONTAINING PROTEIN"/>
    <property type="match status" value="1"/>
</dbReference>
<reference evidence="5 6" key="1">
    <citation type="submission" date="2019-07" db="EMBL/GenBank/DDBJ databases">
        <title>Rhodococcus cavernicolus sp. nov., isolated from a cave.</title>
        <authorList>
            <person name="Lee S.D."/>
        </authorList>
    </citation>
    <scope>NUCLEOTIDE SEQUENCE [LARGE SCALE GENOMIC DNA]</scope>
    <source>
        <strain evidence="5 6">C1-24</strain>
    </source>
</reference>
<dbReference type="InterPro" id="IPR036514">
    <property type="entry name" value="SGNH_hydro_sf"/>
</dbReference>
<feature type="disulfide bond" evidence="2">
    <location>
        <begin position="217"/>
        <end position="268"/>
    </location>
</feature>
<dbReference type="OrthoDB" id="4529562at2"/>
<dbReference type="InterPro" id="IPR013830">
    <property type="entry name" value="SGNH_hydro"/>
</dbReference>
<evidence type="ECO:0000259" key="4">
    <source>
        <dbReference type="Pfam" id="PF13472"/>
    </source>
</evidence>
<evidence type="ECO:0000313" key="5">
    <source>
        <dbReference type="EMBL" id="KAA0020134.1"/>
    </source>
</evidence>
<evidence type="ECO:0000256" key="1">
    <source>
        <dbReference type="PIRSR" id="PIRSR637460-1"/>
    </source>
</evidence>
<dbReference type="GO" id="GO:0006629">
    <property type="term" value="P:lipid metabolic process"/>
    <property type="evidence" value="ECO:0007669"/>
    <property type="project" value="TreeGrafter"/>
</dbReference>
<dbReference type="RefSeq" id="WP_149432285.1">
    <property type="nucleotide sequence ID" value="NZ_VLNY01000013.1"/>
</dbReference>
<dbReference type="SUPFAM" id="SSF52266">
    <property type="entry name" value="SGNH hydrolase"/>
    <property type="match status" value="1"/>
</dbReference>
<organism evidence="5 6">
    <name type="scientific">Antrihabitans cavernicola</name>
    <dbReference type="NCBI Taxonomy" id="2495913"/>
    <lineage>
        <taxon>Bacteria</taxon>
        <taxon>Bacillati</taxon>
        <taxon>Actinomycetota</taxon>
        <taxon>Actinomycetes</taxon>
        <taxon>Mycobacteriales</taxon>
        <taxon>Nocardiaceae</taxon>
        <taxon>Antrihabitans</taxon>
    </lineage>
</organism>
<dbReference type="Proteomes" id="UP000322244">
    <property type="component" value="Unassembled WGS sequence"/>
</dbReference>
<feature type="disulfide bond" evidence="2">
    <location>
        <begin position="66"/>
        <end position="93"/>
    </location>
</feature>
<evidence type="ECO:0000256" key="2">
    <source>
        <dbReference type="PIRSR" id="PIRSR637460-2"/>
    </source>
</evidence>
<feature type="domain" description="SGNH hydrolase-type esterase" evidence="4">
    <location>
        <begin position="55"/>
        <end position="295"/>
    </location>
</feature>
<keyword evidence="6" id="KW-1185">Reference proteome</keyword>
<dbReference type="EMBL" id="VLNY01000013">
    <property type="protein sequence ID" value="KAA0020134.1"/>
    <property type="molecule type" value="Genomic_DNA"/>
</dbReference>
<feature type="chain" id="PRO_5023124667" evidence="3">
    <location>
        <begin position="31"/>
        <end position="309"/>
    </location>
</feature>
<feature type="active site" evidence="1">
    <location>
        <position position="290"/>
    </location>
</feature>
<feature type="signal peptide" evidence="3">
    <location>
        <begin position="1"/>
        <end position="30"/>
    </location>
</feature>
<keyword evidence="3" id="KW-0732">Signal</keyword>
<evidence type="ECO:0000313" key="6">
    <source>
        <dbReference type="Proteomes" id="UP000322244"/>
    </source>
</evidence>